<organism evidence="1 2">
    <name type="scientific">Solanum pinnatisectum</name>
    <name type="common">tansyleaf nightshade</name>
    <dbReference type="NCBI Taxonomy" id="50273"/>
    <lineage>
        <taxon>Eukaryota</taxon>
        <taxon>Viridiplantae</taxon>
        <taxon>Streptophyta</taxon>
        <taxon>Embryophyta</taxon>
        <taxon>Tracheophyta</taxon>
        <taxon>Spermatophyta</taxon>
        <taxon>Magnoliopsida</taxon>
        <taxon>eudicotyledons</taxon>
        <taxon>Gunneridae</taxon>
        <taxon>Pentapetalae</taxon>
        <taxon>asterids</taxon>
        <taxon>lamiids</taxon>
        <taxon>Solanales</taxon>
        <taxon>Solanaceae</taxon>
        <taxon>Solanoideae</taxon>
        <taxon>Solaneae</taxon>
        <taxon>Solanum</taxon>
    </lineage>
</organism>
<name>A0AAV9M5V6_9SOLN</name>
<dbReference type="Proteomes" id="UP001311915">
    <property type="component" value="Unassembled WGS sequence"/>
</dbReference>
<keyword evidence="2" id="KW-1185">Reference proteome</keyword>
<gene>
    <name evidence="1" type="ORF">R3W88_007602</name>
</gene>
<evidence type="ECO:0000313" key="1">
    <source>
        <dbReference type="EMBL" id="KAK4733341.1"/>
    </source>
</evidence>
<reference evidence="1 2" key="1">
    <citation type="submission" date="2023-10" db="EMBL/GenBank/DDBJ databases">
        <title>Genome-Wide Identification Analysis in wild type Solanum Pinnatisectum Reveals Some Genes Defensing Phytophthora Infestans.</title>
        <authorList>
            <person name="Sun C."/>
        </authorList>
    </citation>
    <scope>NUCLEOTIDE SEQUENCE [LARGE SCALE GENOMIC DNA]</scope>
    <source>
        <strain evidence="1">LQN</strain>
        <tissue evidence="1">Leaf</tissue>
    </source>
</reference>
<accession>A0AAV9M5V6</accession>
<dbReference type="EMBL" id="JAWPEI010000002">
    <property type="protein sequence ID" value="KAK4733341.1"/>
    <property type="molecule type" value="Genomic_DNA"/>
</dbReference>
<dbReference type="AlphaFoldDB" id="A0AAV9M5V6"/>
<sequence>MVNYAKHQLLRKAEEFSRICSGSNNPFDWITVGGYATCIKDVCEDTIWPPCTTHHGYLEIDDMKTMRVCFLKATREAYWSTFNEGRITESTSSVLMESIDEAIDLATQGLHDWNYISTRLKFPGYYKFFSTSVCPPRLTRWFVLKKLQDSCHIWSAFIHAHRIARQLPLDYTGDNGDAAVVAESEVEEIIRQTESRHVTFSMLKCLDECLNDMEKDGILTEKVVLHVHDLLQSKRNPFPVHCPVDSTYHRGSVLGLYEALVGKPYLCDMVTNFVALFVEVKLESIILECTIVVSKLLALDMFKKYSMEEVRSIVDERSFLKSRSNRNISSFHQLPVEWLLESTKYRTTY</sequence>
<evidence type="ECO:0000313" key="2">
    <source>
        <dbReference type="Proteomes" id="UP001311915"/>
    </source>
</evidence>
<proteinExistence type="predicted"/>
<protein>
    <submittedName>
        <fullName evidence="1">Uncharacterized protein</fullName>
    </submittedName>
</protein>
<comment type="caution">
    <text evidence="1">The sequence shown here is derived from an EMBL/GenBank/DDBJ whole genome shotgun (WGS) entry which is preliminary data.</text>
</comment>